<gene>
    <name evidence="15" type="ORF">CNMCM5793_008110</name>
</gene>
<evidence type="ECO:0000256" key="10">
    <source>
        <dbReference type="ARBA" id="ARBA00023180"/>
    </source>
</evidence>
<keyword evidence="9 12" id="KW-0472">Membrane</keyword>
<dbReference type="PANTHER" id="PTHR24223">
    <property type="entry name" value="ATP-BINDING CASSETTE SUB-FAMILY C"/>
    <property type="match status" value="1"/>
</dbReference>
<proteinExistence type="inferred from homology"/>
<comment type="caution">
    <text evidence="15">The sequence shown here is derived from an EMBL/GenBank/DDBJ whole genome shotgun (WGS) entry which is preliminary data.</text>
</comment>
<evidence type="ECO:0000256" key="4">
    <source>
        <dbReference type="ARBA" id="ARBA00022475"/>
    </source>
</evidence>
<dbReference type="InterPro" id="IPR017871">
    <property type="entry name" value="ABC_transporter-like_CS"/>
</dbReference>
<dbReference type="CDD" id="cd03250">
    <property type="entry name" value="ABCC_MRP_domain1"/>
    <property type="match status" value="1"/>
</dbReference>
<dbReference type="PANTHER" id="PTHR24223:SF404">
    <property type="entry name" value="ABC MULTIDRUG TRANSPORTER (EUROFUNG)-RELATED"/>
    <property type="match status" value="1"/>
</dbReference>
<feature type="domain" description="ABC transporter" evidence="13">
    <location>
        <begin position="594"/>
        <end position="821"/>
    </location>
</feature>
<dbReference type="InterPro" id="IPR011527">
    <property type="entry name" value="ABC1_TM_dom"/>
</dbReference>
<evidence type="ECO:0000259" key="14">
    <source>
        <dbReference type="PROSITE" id="PS50929"/>
    </source>
</evidence>
<feature type="transmembrane region" description="Helical" evidence="12">
    <location>
        <begin position="127"/>
        <end position="149"/>
    </location>
</feature>
<feature type="transmembrane region" description="Helical" evidence="12">
    <location>
        <begin position="60"/>
        <end position="83"/>
    </location>
</feature>
<feature type="transmembrane region" description="Helical" evidence="12">
    <location>
        <begin position="29"/>
        <end position="48"/>
    </location>
</feature>
<dbReference type="GO" id="GO:0140359">
    <property type="term" value="F:ABC-type transporter activity"/>
    <property type="evidence" value="ECO:0007669"/>
    <property type="project" value="InterPro"/>
</dbReference>
<feature type="region of interest" description="Disordered" evidence="11">
    <location>
        <begin position="802"/>
        <end position="823"/>
    </location>
</feature>
<comment type="subcellular location">
    <subcellularLocation>
        <location evidence="1">Cell membrane</location>
        <topology evidence="1">Multi-pass membrane protein</topology>
    </subcellularLocation>
</comment>
<dbReference type="FunFam" id="1.20.1560.10:FF:000055">
    <property type="entry name" value="ABC multidrug transporter (Eurofung)"/>
    <property type="match status" value="1"/>
</dbReference>
<accession>A0A8H6P6I1</accession>
<dbReference type="Pfam" id="PF24357">
    <property type="entry name" value="TMD0_ABC"/>
    <property type="match status" value="1"/>
</dbReference>
<evidence type="ECO:0008006" key="17">
    <source>
        <dbReference type="Google" id="ProtNLM"/>
    </source>
</evidence>
<dbReference type="InterPro" id="IPR027417">
    <property type="entry name" value="P-loop_NTPase"/>
</dbReference>
<keyword evidence="7" id="KW-0067">ATP-binding</keyword>
<dbReference type="CDD" id="cd18580">
    <property type="entry name" value="ABC_6TM_ABCC_D2"/>
    <property type="match status" value="1"/>
</dbReference>
<evidence type="ECO:0000256" key="3">
    <source>
        <dbReference type="ARBA" id="ARBA00022448"/>
    </source>
</evidence>
<comment type="similarity">
    <text evidence="2">Belongs to the ABC transporter superfamily. ABCC family. Conjugate transporter (TC 3.A.1.208) subfamily.</text>
</comment>
<feature type="transmembrane region" description="Helical" evidence="12">
    <location>
        <begin position="155"/>
        <end position="173"/>
    </location>
</feature>
<evidence type="ECO:0000256" key="5">
    <source>
        <dbReference type="ARBA" id="ARBA00022692"/>
    </source>
</evidence>
<evidence type="ECO:0000259" key="13">
    <source>
        <dbReference type="PROSITE" id="PS50893"/>
    </source>
</evidence>
<dbReference type="GO" id="GO:0005886">
    <property type="term" value="C:plasma membrane"/>
    <property type="evidence" value="ECO:0007669"/>
    <property type="project" value="UniProtKB-SubCell"/>
</dbReference>
<feature type="transmembrane region" description="Helical" evidence="12">
    <location>
        <begin position="402"/>
        <end position="424"/>
    </location>
</feature>
<dbReference type="PROSITE" id="PS50893">
    <property type="entry name" value="ABC_TRANSPORTER_2"/>
    <property type="match status" value="2"/>
</dbReference>
<dbReference type="Pfam" id="PF00664">
    <property type="entry name" value="ABC_membrane"/>
    <property type="match status" value="1"/>
</dbReference>
<evidence type="ECO:0000256" key="9">
    <source>
        <dbReference type="ARBA" id="ARBA00023136"/>
    </source>
</evidence>
<feature type="domain" description="ABC transmembrane type-1" evidence="14">
    <location>
        <begin position="273"/>
        <end position="549"/>
    </location>
</feature>
<dbReference type="FunFam" id="1.20.1560.10:FF:000066">
    <property type="entry name" value="ABC multidrug transporter (Eurofung)"/>
    <property type="match status" value="1"/>
</dbReference>
<dbReference type="InterPro" id="IPR056227">
    <property type="entry name" value="TMD0_ABC"/>
</dbReference>
<feature type="domain" description="ABC transporter" evidence="13">
    <location>
        <begin position="1183"/>
        <end position="1414"/>
    </location>
</feature>
<evidence type="ECO:0000256" key="1">
    <source>
        <dbReference type="ARBA" id="ARBA00004651"/>
    </source>
</evidence>
<dbReference type="InterPro" id="IPR003439">
    <property type="entry name" value="ABC_transporter-like_ATP-bd"/>
</dbReference>
<evidence type="ECO:0000256" key="2">
    <source>
        <dbReference type="ARBA" id="ARBA00009726"/>
    </source>
</evidence>
<keyword evidence="8 12" id="KW-1133">Transmembrane helix</keyword>
<keyword evidence="16" id="KW-1185">Reference proteome</keyword>
<dbReference type="InterPro" id="IPR044726">
    <property type="entry name" value="ABCC_6TM_D2"/>
</dbReference>
<keyword evidence="6" id="KW-0547">Nucleotide-binding</keyword>
<feature type="transmembrane region" description="Helical" evidence="12">
    <location>
        <begin position="273"/>
        <end position="292"/>
    </location>
</feature>
<evidence type="ECO:0000256" key="7">
    <source>
        <dbReference type="ARBA" id="ARBA00022840"/>
    </source>
</evidence>
<dbReference type="FunFam" id="3.40.50.300:FF:005917">
    <property type="entry name" value="ABC multidrug transporter, putative"/>
    <property type="match status" value="1"/>
</dbReference>
<feature type="domain" description="ABC transmembrane type-1" evidence="14">
    <location>
        <begin position="883"/>
        <end position="1146"/>
    </location>
</feature>
<name>A0A8H6P6I1_9EURO</name>
<feature type="transmembrane region" description="Helical" evidence="12">
    <location>
        <begin position="851"/>
        <end position="872"/>
    </location>
</feature>
<organism evidence="15 16">
    <name type="scientific">Aspergillus hiratsukae</name>
    <dbReference type="NCBI Taxonomy" id="1194566"/>
    <lineage>
        <taxon>Eukaryota</taxon>
        <taxon>Fungi</taxon>
        <taxon>Dikarya</taxon>
        <taxon>Ascomycota</taxon>
        <taxon>Pezizomycotina</taxon>
        <taxon>Eurotiomycetes</taxon>
        <taxon>Eurotiomycetidae</taxon>
        <taxon>Eurotiales</taxon>
        <taxon>Aspergillaceae</taxon>
        <taxon>Aspergillus</taxon>
        <taxon>Aspergillus subgen. Fumigati</taxon>
    </lineage>
</organism>
<feature type="transmembrane region" description="Helical" evidence="12">
    <location>
        <begin position="304"/>
        <end position="326"/>
    </location>
</feature>
<dbReference type="PROSITE" id="PS00211">
    <property type="entry name" value="ABC_TRANSPORTER_1"/>
    <property type="match status" value="1"/>
</dbReference>
<evidence type="ECO:0000256" key="6">
    <source>
        <dbReference type="ARBA" id="ARBA00022741"/>
    </source>
</evidence>
<evidence type="ECO:0000256" key="8">
    <source>
        <dbReference type="ARBA" id="ARBA00022989"/>
    </source>
</evidence>
<dbReference type="SMART" id="SM00382">
    <property type="entry name" value="AAA"/>
    <property type="match status" value="2"/>
</dbReference>
<dbReference type="GO" id="GO:0005524">
    <property type="term" value="F:ATP binding"/>
    <property type="evidence" value="ECO:0007669"/>
    <property type="project" value="UniProtKB-KW"/>
</dbReference>
<evidence type="ECO:0000313" key="15">
    <source>
        <dbReference type="EMBL" id="KAF7118576.1"/>
    </source>
</evidence>
<dbReference type="OrthoDB" id="6500128at2759"/>
<dbReference type="Pfam" id="PF00005">
    <property type="entry name" value="ABC_tran"/>
    <property type="match status" value="2"/>
</dbReference>
<sequence length="1465" mass="160059">MLCPADHLLGPRVDERCRALDFTLFFEDLVLGCVPPAIFLLLVPFALYHTRRQPVRVHEAPWIVVKLGTLAALLGLQIAYLVLRMRSSSLPTRATIPSGVLSVVSTASTAVLSCWQHRRSWRPSLLLGLYLPVVILCDVARARTLWLVFSPSSPTVPSLFTAATFLTVLLLILEERRKKGAASDSSALTRETKSGVWDRTFFIWLLPVFQRGFRGLLTIDDLAGVDAELQADVLYQKLSKSLIKYDMTRPYALLQATFHAFASSLLAGILPRLVLLALTFAQPFLVTATISYVENQGGHGRPAIGKALIGAFALVYTGIAVATALYMRQAFRFILRVRGALDALIYRKTTGRRSQPTENERTAMTLMGTDVERIVSGLRDIHEMWASTISIAIATWLLERQLSGACVVPLILAAAGFLAAAWVASRSNTGQRRWIEKVQVRLHTTAALLQNMKTIKMLGLTGVVGQFVESLRRDEIETSKGFRKLIIWQIFLSNGPNTMAPMASFAVFSIIAAVKQDETLATSRAFTSLTLISLLTLPVYTLLQTLPALWQCLGCFDRIQEYCRLQVAPKDPGRLASSVELYPQPPIPRPEAAITFKDVTLGWASQGKPVLNDLNLRVPHGSTTLVSGRVGSGKSTLLAGILGEATCLSGSIHVSLARVAYCSQTPWLVNDTVRNNIVGVSAFDAERYAAVTWACALDEDLRHWPGGDAMIVGGGAMSLSGGQKQRVTLARAVYSQPELLLLDDVLSGLDLRTMEQITHRLLGTGGYLRRQQTTVVLATHSEKLFAIADGVIHLEGGHAYQDDRPAVDSLPGPGDRATDEKVSPPAVGEIQSAPADTPQPIQQKNGSWAVYGYYFTAAGLWTSAFFAGSILVSSFCGQFPNAALWLSWWASANDRNPNHQTGMYFGVYAGLSIGSLLTLILACRALVISMISNSAMKLHSDLLHTTTNAPLRLFQDTDPGELTNRFSQDMELIDMMLPLVAINTADSAGSSLVKLGILCAVSSYAALTAPFFILALWVLQRFYLHTSRQVRLRDIEAKAPLYSHLLETIDGLATIRAFRWTADFETKNDRLTTRSQIPIYTLYCVQQWLQVVLDMMVAVLVVILIAVFVSWPGMYTPGSVGVALNIVITFSTGLASLIKNWTLMETSIGAVARVQAFVRDTEPECPTLEPAIPPPGWPSAGAIKFRDVTASYRNDGPPALNAVSLQIPPGTKLAICGRSGSGKSSLILCLLRLLDVQQGTITVDGLNLASLDPACLRTRFGTVPQTPYFMSGSIRRNLDPHNTAPDADIIRILKAMSLSERIHALGGLGAELRDTDWSTGEQQLLCLGRALLRRSRILLLDEATSSMDAATTTSMQRVLEVECQGCTVLAVMHQLQHVERYDLVALVDAGRIVELDSPAALLARDSEFSRLSHAQVATGTKQHIRAAIDRINAGGVPQSSHVGTKQPHRAEVLRREEKANTIYDW</sequence>
<dbReference type="FunFam" id="3.40.50.300:FF:002145">
    <property type="entry name" value="ABC transporter (MsbA subfamily)"/>
    <property type="match status" value="1"/>
</dbReference>
<dbReference type="SUPFAM" id="SSF90123">
    <property type="entry name" value="ABC transporter transmembrane region"/>
    <property type="match status" value="2"/>
</dbReference>
<dbReference type="Gene3D" id="1.20.1560.10">
    <property type="entry name" value="ABC transporter type 1, transmembrane domain"/>
    <property type="match status" value="2"/>
</dbReference>
<protein>
    <recommendedName>
        <fullName evidence="17">ABC transporter</fullName>
    </recommendedName>
</protein>
<keyword evidence="4" id="KW-1003">Cell membrane</keyword>
<dbReference type="InterPro" id="IPR003593">
    <property type="entry name" value="AAA+_ATPase"/>
</dbReference>
<feature type="transmembrane region" description="Helical" evidence="12">
    <location>
        <begin position="1117"/>
        <end position="1138"/>
    </location>
</feature>
<dbReference type="SUPFAM" id="SSF52540">
    <property type="entry name" value="P-loop containing nucleoside triphosphate hydrolases"/>
    <property type="match status" value="2"/>
</dbReference>
<dbReference type="EMBL" id="JACBAD010002065">
    <property type="protein sequence ID" value="KAF7118576.1"/>
    <property type="molecule type" value="Genomic_DNA"/>
</dbReference>
<reference evidence="15" key="1">
    <citation type="submission" date="2020-06" db="EMBL/GenBank/DDBJ databases">
        <title>Draft genome sequences of strains closely related to Aspergillus parafelis and Aspergillus hiratsukae.</title>
        <authorList>
            <person name="Dos Santos R.A.C."/>
            <person name="Rivero-Menendez O."/>
            <person name="Steenwyk J.L."/>
            <person name="Mead M.E."/>
            <person name="Goldman G.H."/>
            <person name="Alastruey-Izquierdo A."/>
            <person name="Rokas A."/>
        </authorList>
    </citation>
    <scope>NUCLEOTIDE SEQUENCE</scope>
    <source>
        <strain evidence="15">CNM-CM5793</strain>
    </source>
</reference>
<evidence type="ECO:0000256" key="12">
    <source>
        <dbReference type="SAM" id="Phobius"/>
    </source>
</evidence>
<keyword evidence="3" id="KW-0813">Transport</keyword>
<dbReference type="InterPro" id="IPR050173">
    <property type="entry name" value="ABC_transporter_C-like"/>
</dbReference>
<dbReference type="InterPro" id="IPR036640">
    <property type="entry name" value="ABC1_TM_sf"/>
</dbReference>
<keyword evidence="5 12" id="KW-0812">Transmembrane</keyword>
<dbReference type="GO" id="GO:0016887">
    <property type="term" value="F:ATP hydrolysis activity"/>
    <property type="evidence" value="ECO:0007669"/>
    <property type="project" value="InterPro"/>
</dbReference>
<feature type="transmembrane region" description="Helical" evidence="12">
    <location>
        <begin position="905"/>
        <end position="931"/>
    </location>
</feature>
<dbReference type="Gene3D" id="3.40.50.300">
    <property type="entry name" value="P-loop containing nucleotide triphosphate hydrolases"/>
    <property type="match status" value="2"/>
</dbReference>
<feature type="transmembrane region" description="Helical" evidence="12">
    <location>
        <begin position="1091"/>
        <end position="1111"/>
    </location>
</feature>
<evidence type="ECO:0000256" key="11">
    <source>
        <dbReference type="SAM" id="MobiDB-lite"/>
    </source>
</evidence>
<dbReference type="Proteomes" id="UP000630445">
    <property type="component" value="Unassembled WGS sequence"/>
</dbReference>
<evidence type="ECO:0000313" key="16">
    <source>
        <dbReference type="Proteomes" id="UP000630445"/>
    </source>
</evidence>
<keyword evidence="10" id="KW-0325">Glycoprotein</keyword>
<feature type="transmembrane region" description="Helical" evidence="12">
    <location>
        <begin position="995"/>
        <end position="1019"/>
    </location>
</feature>
<feature type="transmembrane region" description="Helical" evidence="12">
    <location>
        <begin position="95"/>
        <end position="115"/>
    </location>
</feature>
<dbReference type="PROSITE" id="PS50929">
    <property type="entry name" value="ABC_TM1F"/>
    <property type="match status" value="2"/>
</dbReference>